<feature type="signal peptide" evidence="1">
    <location>
        <begin position="1"/>
        <end position="21"/>
    </location>
</feature>
<dbReference type="Proteomes" id="UP001176883">
    <property type="component" value="Unassembled WGS sequence"/>
</dbReference>
<keyword evidence="4" id="KW-1185">Reference proteome</keyword>
<evidence type="ECO:0000313" key="4">
    <source>
        <dbReference type="Proteomes" id="UP001176883"/>
    </source>
</evidence>
<feature type="chain" id="PRO_5045094671" evidence="1">
    <location>
        <begin position="22"/>
        <end position="217"/>
    </location>
</feature>
<dbReference type="RefSeq" id="WP_303278561.1">
    <property type="nucleotide sequence ID" value="NZ_JAUOEK010000135.1"/>
</dbReference>
<dbReference type="Pfam" id="PF13568">
    <property type="entry name" value="OMP_b-brl_2"/>
    <property type="match status" value="1"/>
</dbReference>
<proteinExistence type="predicted"/>
<evidence type="ECO:0000313" key="3">
    <source>
        <dbReference type="EMBL" id="MDO5970864.1"/>
    </source>
</evidence>
<feature type="domain" description="Outer membrane protein beta-barrel" evidence="2">
    <location>
        <begin position="21"/>
        <end position="198"/>
    </location>
</feature>
<dbReference type="EMBL" id="JAUOEK010000135">
    <property type="protein sequence ID" value="MDO5970864.1"/>
    <property type="molecule type" value="Genomic_DNA"/>
</dbReference>
<sequence length="217" mass="24867">MNKYLFLLALLVFIFSNEAKAQNTDMTLGIKVGANYSSYTPKFIISGLEDIRYERKIGFYLGGFVNFEISYDFSIQSELIFAIQGSKLLNENIELIDINGFISIVDFESNINESTIIVPIIAQYFINEDFYLEGGPQFGYIITRKEKIIKDPFKEFTGTDAESIDFDYDKFDFGLTFGIGYKLSEKIAVNTRYFLGLIERNNTIKSSVFNLGIEYKL</sequence>
<gene>
    <name evidence="3" type="ORF">Q4Q35_13705</name>
</gene>
<evidence type="ECO:0000259" key="2">
    <source>
        <dbReference type="Pfam" id="PF13568"/>
    </source>
</evidence>
<dbReference type="SUPFAM" id="SSF56925">
    <property type="entry name" value="OMPA-like"/>
    <property type="match status" value="1"/>
</dbReference>
<reference evidence="3" key="1">
    <citation type="submission" date="2023-07" db="EMBL/GenBank/DDBJ databases">
        <title>Two novel species in the genus Flavivirga.</title>
        <authorList>
            <person name="Kwon K."/>
        </authorList>
    </citation>
    <scope>NUCLEOTIDE SEQUENCE</scope>
    <source>
        <strain evidence="3">KCTC 52353</strain>
    </source>
</reference>
<dbReference type="InterPro" id="IPR025665">
    <property type="entry name" value="Beta-barrel_OMP_2"/>
</dbReference>
<organism evidence="3 4">
    <name type="scientific">Flavivirga aquimarina</name>
    <dbReference type="NCBI Taxonomy" id="2027862"/>
    <lineage>
        <taxon>Bacteria</taxon>
        <taxon>Pseudomonadati</taxon>
        <taxon>Bacteroidota</taxon>
        <taxon>Flavobacteriia</taxon>
        <taxon>Flavobacteriales</taxon>
        <taxon>Flavobacteriaceae</taxon>
        <taxon>Flavivirga</taxon>
    </lineage>
</organism>
<protein>
    <submittedName>
        <fullName evidence="3">Porin family protein</fullName>
    </submittedName>
</protein>
<dbReference type="InterPro" id="IPR011250">
    <property type="entry name" value="OMP/PagP_B-barrel"/>
</dbReference>
<keyword evidence="1" id="KW-0732">Signal</keyword>
<accession>A0ABT8WCJ3</accession>
<name>A0ABT8WCJ3_9FLAO</name>
<evidence type="ECO:0000256" key="1">
    <source>
        <dbReference type="SAM" id="SignalP"/>
    </source>
</evidence>
<comment type="caution">
    <text evidence="3">The sequence shown here is derived from an EMBL/GenBank/DDBJ whole genome shotgun (WGS) entry which is preliminary data.</text>
</comment>